<protein>
    <submittedName>
        <fullName evidence="2">Uncharacterized protein</fullName>
    </submittedName>
</protein>
<dbReference type="Proteomes" id="UP000642673">
    <property type="component" value="Unassembled WGS sequence"/>
</dbReference>
<proteinExistence type="predicted"/>
<keyword evidence="3" id="KW-1185">Reference proteome</keyword>
<reference evidence="3" key="1">
    <citation type="journal article" date="2019" name="Int. J. Syst. Evol. Microbiol.">
        <title>The Global Catalogue of Microorganisms (GCM) 10K type strain sequencing project: providing services to taxonomists for standard genome sequencing and annotation.</title>
        <authorList>
            <consortium name="The Broad Institute Genomics Platform"/>
            <consortium name="The Broad Institute Genome Sequencing Center for Infectious Disease"/>
            <person name="Wu L."/>
            <person name="Ma J."/>
        </authorList>
    </citation>
    <scope>NUCLEOTIDE SEQUENCE [LARGE SCALE GENOMIC DNA]</scope>
    <source>
        <strain evidence="3">JCM 4738</strain>
    </source>
</reference>
<feature type="region of interest" description="Disordered" evidence="1">
    <location>
        <begin position="1"/>
        <end position="34"/>
    </location>
</feature>
<feature type="compositionally biased region" description="Low complexity" evidence="1">
    <location>
        <begin position="1"/>
        <end position="17"/>
    </location>
</feature>
<evidence type="ECO:0000256" key="1">
    <source>
        <dbReference type="SAM" id="MobiDB-lite"/>
    </source>
</evidence>
<sequence>MSTTGRPAARRPGSGARACRDGRSRESPRSCDPGNRLAVRCRTGWFAAIRNRSGWFGKLMKFVGILSGFGRNPVKAGDLAGRGEDGGRAGGAGATLAPGDPEDVPELPRPGGEHVPYGGQA</sequence>
<feature type="region of interest" description="Disordered" evidence="1">
    <location>
        <begin position="78"/>
        <end position="121"/>
    </location>
</feature>
<dbReference type="EMBL" id="BMVP01000001">
    <property type="protein sequence ID" value="GHB41804.1"/>
    <property type="molecule type" value="Genomic_DNA"/>
</dbReference>
<accession>A0ABQ3EQ89</accession>
<name>A0ABQ3EQ89_9ACTN</name>
<organism evidence="2 3">
    <name type="scientific">Streptomyces cirratus</name>
    <dbReference type="NCBI Taxonomy" id="68187"/>
    <lineage>
        <taxon>Bacteria</taxon>
        <taxon>Bacillati</taxon>
        <taxon>Actinomycetota</taxon>
        <taxon>Actinomycetes</taxon>
        <taxon>Kitasatosporales</taxon>
        <taxon>Streptomycetaceae</taxon>
        <taxon>Streptomyces</taxon>
    </lineage>
</organism>
<feature type="compositionally biased region" description="Basic and acidic residues" evidence="1">
    <location>
        <begin position="18"/>
        <end position="29"/>
    </location>
</feature>
<evidence type="ECO:0000313" key="3">
    <source>
        <dbReference type="Proteomes" id="UP000642673"/>
    </source>
</evidence>
<comment type="caution">
    <text evidence="2">The sequence shown here is derived from an EMBL/GenBank/DDBJ whole genome shotgun (WGS) entry which is preliminary data.</text>
</comment>
<evidence type="ECO:0000313" key="2">
    <source>
        <dbReference type="EMBL" id="GHB41804.1"/>
    </source>
</evidence>
<gene>
    <name evidence="2" type="ORF">GCM10010347_09410</name>
</gene>